<protein>
    <recommendedName>
        <fullName evidence="3">Lipoprotein</fullName>
    </recommendedName>
</protein>
<evidence type="ECO:0000313" key="2">
    <source>
        <dbReference type="Proteomes" id="UP000294239"/>
    </source>
</evidence>
<keyword evidence="2" id="KW-1185">Reference proteome</keyword>
<sequence length="93" mass="10807">MKNLLLLGLTTSILCSCVSQEQLKSERFIGLVDGRKSYRFWMYKDYQLEGWGKMLCSGGEWDEVKRERGERDLYFAQGVPIGNTRIYVTIVCK</sequence>
<gene>
    <name evidence="1" type="ORF">EYC79_22645</name>
</gene>
<dbReference type="EMBL" id="SISF01000034">
    <property type="protein sequence ID" value="TBN08326.1"/>
    <property type="molecule type" value="Genomic_DNA"/>
</dbReference>
<dbReference type="PROSITE" id="PS51257">
    <property type="entry name" value="PROKAR_LIPOPROTEIN"/>
    <property type="match status" value="1"/>
</dbReference>
<proteinExistence type="predicted"/>
<dbReference type="RefSeq" id="WP_130979581.1">
    <property type="nucleotide sequence ID" value="NZ_SISF01000034.1"/>
</dbReference>
<reference evidence="1 2" key="1">
    <citation type="submission" date="2019-02" db="EMBL/GenBank/DDBJ databases">
        <title>Current taxonomic status of genus Agrobacterium and description of Agrobacterium cavarae sp. nov. isolated from maize roots.</title>
        <authorList>
            <person name="Flores-Felix J.D."/>
            <person name="Menendez E."/>
            <person name="Ramirez-Bahena M.H."/>
            <person name="Garcia-Fraile P."/>
            <person name="Velazquez E."/>
        </authorList>
    </citation>
    <scope>NUCLEOTIDE SEQUENCE [LARGE SCALE GENOMIC DNA]</scope>
    <source>
        <strain evidence="1 2">RZME10</strain>
    </source>
</reference>
<comment type="caution">
    <text evidence="1">The sequence shown here is derived from an EMBL/GenBank/DDBJ whole genome shotgun (WGS) entry which is preliminary data.</text>
</comment>
<dbReference type="GeneID" id="301044178"/>
<evidence type="ECO:0008006" key="3">
    <source>
        <dbReference type="Google" id="ProtNLM"/>
    </source>
</evidence>
<dbReference type="Proteomes" id="UP000294239">
    <property type="component" value="Unassembled WGS sequence"/>
</dbReference>
<name>A0ABY1Y2I7_9HYPH</name>
<accession>A0ABY1Y2I7</accession>
<evidence type="ECO:0000313" key="1">
    <source>
        <dbReference type="EMBL" id="TBN08326.1"/>
    </source>
</evidence>
<organism evidence="1 2">
    <name type="scientific">Agrobacterium cavarae</name>
    <dbReference type="NCBI Taxonomy" id="2528239"/>
    <lineage>
        <taxon>Bacteria</taxon>
        <taxon>Pseudomonadati</taxon>
        <taxon>Pseudomonadota</taxon>
        <taxon>Alphaproteobacteria</taxon>
        <taxon>Hyphomicrobiales</taxon>
        <taxon>Rhizobiaceae</taxon>
        <taxon>Rhizobium/Agrobacterium group</taxon>
        <taxon>Agrobacterium</taxon>
    </lineage>
</organism>